<dbReference type="EMBL" id="MKXG01000032">
    <property type="protein sequence ID" value="PJZ17222.1"/>
    <property type="molecule type" value="Genomic_DNA"/>
</dbReference>
<name>A0A2M9WPA4_9LACO</name>
<feature type="signal peptide" evidence="1">
    <location>
        <begin position="1"/>
        <end position="21"/>
    </location>
</feature>
<gene>
    <name evidence="2" type="ORF">BHU41_06985</name>
</gene>
<reference evidence="2 3" key="1">
    <citation type="submission" date="2016-10" db="EMBL/GenBank/DDBJ databases">
        <title>WGS of isloates from the oral cavity of healthy individuals.</title>
        <authorList>
            <person name="Sharma S."/>
            <person name="Pal V.K."/>
            <person name="Patil P.B."/>
            <person name="Korpole S."/>
            <person name="Grover V."/>
        </authorList>
    </citation>
    <scope>NUCLEOTIDE SEQUENCE [LARGE SCALE GENOMIC DNA]</scope>
    <source>
        <strain evidence="2 3">DISK12</strain>
    </source>
</reference>
<proteinExistence type="predicted"/>
<dbReference type="Proteomes" id="UP000231914">
    <property type="component" value="Unassembled WGS sequence"/>
</dbReference>
<protein>
    <recommendedName>
        <fullName evidence="4">Surface layer protein A domain-containing protein</fullName>
    </recommendedName>
</protein>
<keyword evidence="1" id="KW-0732">Signal</keyword>
<feature type="chain" id="PRO_5039487188" description="Surface layer protein A domain-containing protein" evidence="1">
    <location>
        <begin position="22"/>
        <end position="119"/>
    </location>
</feature>
<evidence type="ECO:0000256" key="1">
    <source>
        <dbReference type="SAM" id="SignalP"/>
    </source>
</evidence>
<organism evidence="2 3">
    <name type="scientific">Lactobacillus crispatus</name>
    <dbReference type="NCBI Taxonomy" id="47770"/>
    <lineage>
        <taxon>Bacteria</taxon>
        <taxon>Bacillati</taxon>
        <taxon>Bacillota</taxon>
        <taxon>Bacilli</taxon>
        <taxon>Lactobacillales</taxon>
        <taxon>Lactobacillaceae</taxon>
        <taxon>Lactobacillus</taxon>
    </lineage>
</organism>
<evidence type="ECO:0008006" key="4">
    <source>
        <dbReference type="Google" id="ProtNLM"/>
    </source>
</evidence>
<evidence type="ECO:0000313" key="2">
    <source>
        <dbReference type="EMBL" id="PJZ17222.1"/>
    </source>
</evidence>
<sequence>MKHRLLITALASVMLAGTASTVVIPTQYVQAISKRAVVNHGYKKVTLTKTVRIRKIHKRIPTYKSTLGPTEYADKKLTVKLMQVGTDFGWYLKIPGYKGTWTVLKRYNDYSWFRLGWHY</sequence>
<dbReference type="AlphaFoldDB" id="A0A2M9WPA4"/>
<evidence type="ECO:0000313" key="3">
    <source>
        <dbReference type="Proteomes" id="UP000231914"/>
    </source>
</evidence>
<comment type="caution">
    <text evidence="2">The sequence shown here is derived from an EMBL/GenBank/DDBJ whole genome shotgun (WGS) entry which is preliminary data.</text>
</comment>
<dbReference type="RefSeq" id="WP_100732623.1">
    <property type="nucleotide sequence ID" value="NZ_JAATOH010000050.1"/>
</dbReference>
<accession>A0A2M9WPA4</accession>